<keyword evidence="7" id="KW-0255">Endonuclease</keyword>
<evidence type="ECO:0000256" key="3">
    <source>
        <dbReference type="ARBA" id="ARBA00022214"/>
    </source>
</evidence>
<comment type="subcellular location">
    <subcellularLocation>
        <location evidence="1 7">Secreted</location>
    </subcellularLocation>
</comment>
<evidence type="ECO:0000256" key="4">
    <source>
        <dbReference type="ARBA" id="ARBA00022525"/>
    </source>
</evidence>
<dbReference type="InterPro" id="IPR001887">
    <property type="entry name" value="Barnase"/>
</dbReference>
<protein>
    <recommendedName>
        <fullName evidence="3 7">Ribonuclease</fullName>
        <ecNumber evidence="7">3.1.27.-</ecNumber>
    </recommendedName>
</protein>
<keyword evidence="4 7" id="KW-0964">Secreted</keyword>
<keyword evidence="9" id="KW-1185">Reference proteome</keyword>
<accession>A0ABN6VNS0</accession>
<comment type="similarity">
    <text evidence="2 7">Belongs to the ribonuclease N1/T1 family.</text>
</comment>
<evidence type="ECO:0000313" key="8">
    <source>
        <dbReference type="EMBL" id="BDV41868.1"/>
    </source>
</evidence>
<dbReference type="Proteomes" id="UP001317705">
    <property type="component" value="Chromosome"/>
</dbReference>
<dbReference type="InterPro" id="IPR016191">
    <property type="entry name" value="Ribonuclease/ribotoxin"/>
</dbReference>
<dbReference type="SUPFAM" id="SSF53933">
    <property type="entry name" value="Microbial ribonucleases"/>
    <property type="match status" value="1"/>
</dbReference>
<sequence>MTSLFCRISTLALIAFCLLGPFSPPVRGESCEKAVAALNASLKAENRIDEPELVAALRGLNRTANSKLPPQFVTKKQARMVGWRPGNDLWSCWRLKGKSIGGDLFLNREGKLPDGGRKWREADLDYKGGPRGAKRLLYSDDGQRLVTVDHYRTFTEVPACE</sequence>
<evidence type="ECO:0000256" key="5">
    <source>
        <dbReference type="ARBA" id="ARBA00022722"/>
    </source>
</evidence>
<dbReference type="InterPro" id="IPR053753">
    <property type="entry name" value="RNase_N1/T1-like_sf"/>
</dbReference>
<name>A0ABN6VNS0_9BACT</name>
<dbReference type="EC" id="3.1.27.-" evidence="7"/>
<dbReference type="Pfam" id="PF00545">
    <property type="entry name" value="Ribonuclease"/>
    <property type="match status" value="1"/>
</dbReference>
<dbReference type="RefSeq" id="WP_282001972.1">
    <property type="nucleotide sequence ID" value="NZ_AP027151.1"/>
</dbReference>
<dbReference type="InterPro" id="IPR000026">
    <property type="entry name" value="N1-like"/>
</dbReference>
<evidence type="ECO:0000313" key="9">
    <source>
        <dbReference type="Proteomes" id="UP001317705"/>
    </source>
</evidence>
<dbReference type="Gene3D" id="3.40.20.20">
    <property type="match status" value="2"/>
</dbReference>
<reference evidence="8 9" key="1">
    <citation type="submission" date="2022-12" db="EMBL/GenBank/DDBJ databases">
        <title>Polyphasic characterization of Geotalea uranireducens NIT-SL11 newly isolated from a complex of sewage sludge and microbially reduced graphene oxide.</title>
        <authorList>
            <person name="Xie L."/>
            <person name="Yoshida N."/>
            <person name="Meng L."/>
        </authorList>
    </citation>
    <scope>NUCLEOTIDE SEQUENCE [LARGE SCALE GENOMIC DNA]</scope>
    <source>
        <strain evidence="8 9">NIT-SL11</strain>
    </source>
</reference>
<organism evidence="8 9">
    <name type="scientific">Geotalea uraniireducens</name>
    <dbReference type="NCBI Taxonomy" id="351604"/>
    <lineage>
        <taxon>Bacteria</taxon>
        <taxon>Pseudomonadati</taxon>
        <taxon>Thermodesulfobacteriota</taxon>
        <taxon>Desulfuromonadia</taxon>
        <taxon>Geobacterales</taxon>
        <taxon>Geobacteraceae</taxon>
        <taxon>Geotalea</taxon>
    </lineage>
</organism>
<evidence type="ECO:0000256" key="2">
    <source>
        <dbReference type="ARBA" id="ARBA00009006"/>
    </source>
</evidence>
<dbReference type="PIRSF" id="PIRSF001013">
    <property type="entry name" value="Barnase"/>
    <property type="match status" value="1"/>
</dbReference>
<proteinExistence type="inferred from homology"/>
<keyword evidence="5 7" id="KW-0540">Nuclease</keyword>
<evidence type="ECO:0000256" key="7">
    <source>
        <dbReference type="PIRNR" id="PIRNR001013"/>
    </source>
</evidence>
<evidence type="ECO:0000256" key="6">
    <source>
        <dbReference type="ARBA" id="ARBA00022801"/>
    </source>
</evidence>
<gene>
    <name evidence="8" type="ORF">GURASL_07910</name>
</gene>
<dbReference type="EMBL" id="AP027151">
    <property type="protein sequence ID" value="BDV41868.1"/>
    <property type="molecule type" value="Genomic_DNA"/>
</dbReference>
<evidence type="ECO:0000256" key="1">
    <source>
        <dbReference type="ARBA" id="ARBA00004613"/>
    </source>
</evidence>
<keyword evidence="6 7" id="KW-0378">Hydrolase</keyword>
<dbReference type="PRINTS" id="PR00117">
    <property type="entry name" value="BARNASE"/>
</dbReference>